<sequence length="19" mass="2164">MAINRILRVTVTLTGDNEF</sequence>
<dbReference type="EMBL" id="GGEC01004018">
    <property type="protein sequence ID" value="MBW84501.1"/>
    <property type="molecule type" value="Transcribed_RNA"/>
</dbReference>
<accession>A0A2P2ITE9</accession>
<protein>
    <submittedName>
        <fullName evidence="1">Uncharacterized protein</fullName>
    </submittedName>
</protein>
<organism evidence="1">
    <name type="scientific">Rhizophora mucronata</name>
    <name type="common">Asiatic mangrove</name>
    <dbReference type="NCBI Taxonomy" id="61149"/>
    <lineage>
        <taxon>Eukaryota</taxon>
        <taxon>Viridiplantae</taxon>
        <taxon>Streptophyta</taxon>
        <taxon>Embryophyta</taxon>
        <taxon>Tracheophyta</taxon>
        <taxon>Spermatophyta</taxon>
        <taxon>Magnoliopsida</taxon>
        <taxon>eudicotyledons</taxon>
        <taxon>Gunneridae</taxon>
        <taxon>Pentapetalae</taxon>
        <taxon>rosids</taxon>
        <taxon>fabids</taxon>
        <taxon>Malpighiales</taxon>
        <taxon>Rhizophoraceae</taxon>
        <taxon>Rhizophora</taxon>
    </lineage>
</organism>
<proteinExistence type="predicted"/>
<name>A0A2P2ITE9_RHIMU</name>
<dbReference type="AlphaFoldDB" id="A0A2P2ITE9"/>
<evidence type="ECO:0000313" key="1">
    <source>
        <dbReference type="EMBL" id="MBW84501.1"/>
    </source>
</evidence>
<reference evidence="1" key="1">
    <citation type="submission" date="2018-02" db="EMBL/GenBank/DDBJ databases">
        <title>Rhizophora mucronata_Transcriptome.</title>
        <authorList>
            <person name="Meera S.P."/>
            <person name="Sreeshan A."/>
            <person name="Augustine A."/>
        </authorList>
    </citation>
    <scope>NUCLEOTIDE SEQUENCE</scope>
    <source>
        <tissue evidence="1">Leaf</tissue>
    </source>
</reference>